<dbReference type="InterPro" id="IPR013424">
    <property type="entry name" value="Ice-binding_C"/>
</dbReference>
<evidence type="ECO:0000259" key="1">
    <source>
        <dbReference type="Pfam" id="PF07589"/>
    </source>
</evidence>
<gene>
    <name evidence="2" type="ORF">HW115_09860</name>
</gene>
<sequence length="559" mass="58280">MSGDFSSVANSFFTNPADPTVTAINLTVTSPGGNELAFIDDIDSEAEPQQRLWTNVTWGSNVGRIGTTLFDLLNGPNKLTLSTLTIEDMDLDPQTTQFDFHGTNTELVLNNASVKLSNQPVFRVTSQLSLRSEGTGTSSIIKLTGDQNSPTTIDVASGTTLRFFESGSLVDGLADSARANFNQSNSAVVNGTLNIDQSYVIFNTGPSQEMRVNSGGELSLIGSQSVLETGDLRVVGGTVNLGVGGARLATNDFTLTGATVNIGASSTVESSGASVATGTNTITLGDNARYSTDLLGTAGGNITISGTGTVSTQRLAFIQAGDQINVTESAKLEVTSGAGTPQLLERGSIDIGVNALVDIQAGAAVVAASSTIRNDGGLLVSGRLEPTGTITGDGYIRVQPFGQLGVFGGNGTETFTTSNDVFMEGLSTFQTLLRPDLQESQLMITTGNFEISPIGAYLDPVITSSVDTPLADGTKFALIDYMDGDSWGGFFLRDDNSSILEGDLITEGINTFRLSYQDADYSPGTSSIITLTVIPEPSTGILASLGLLGGTLLRRRKSN</sequence>
<comment type="caution">
    <text evidence="2">The sequence shown here is derived from an EMBL/GenBank/DDBJ whole genome shotgun (WGS) entry which is preliminary data.</text>
</comment>
<dbReference type="Pfam" id="PF07589">
    <property type="entry name" value="PEP-CTERM"/>
    <property type="match status" value="1"/>
</dbReference>
<accession>A0A851GLG3</accession>
<dbReference type="AlphaFoldDB" id="A0A851GLG3"/>
<dbReference type="Proteomes" id="UP000557872">
    <property type="component" value="Unassembled WGS sequence"/>
</dbReference>
<keyword evidence="3" id="KW-1185">Reference proteome</keyword>
<dbReference type="RefSeq" id="WP_178932453.1">
    <property type="nucleotide sequence ID" value="NZ_JACBAZ010000003.1"/>
</dbReference>
<dbReference type="EMBL" id="JACBAZ010000003">
    <property type="protein sequence ID" value="NWK55917.1"/>
    <property type="molecule type" value="Genomic_DNA"/>
</dbReference>
<organism evidence="2 3">
    <name type="scientific">Oceaniferula marina</name>
    <dbReference type="NCBI Taxonomy" id="2748318"/>
    <lineage>
        <taxon>Bacteria</taxon>
        <taxon>Pseudomonadati</taxon>
        <taxon>Verrucomicrobiota</taxon>
        <taxon>Verrucomicrobiia</taxon>
        <taxon>Verrucomicrobiales</taxon>
        <taxon>Verrucomicrobiaceae</taxon>
        <taxon>Oceaniferula</taxon>
    </lineage>
</organism>
<evidence type="ECO:0000313" key="2">
    <source>
        <dbReference type="EMBL" id="NWK55917.1"/>
    </source>
</evidence>
<name>A0A851GLG3_9BACT</name>
<reference evidence="2 3" key="1">
    <citation type="submission" date="2020-07" db="EMBL/GenBank/DDBJ databases">
        <title>Roseicoccus Jingziensis gen. nov., sp. nov., isolated from coastal seawater.</title>
        <authorList>
            <person name="Feng X."/>
        </authorList>
    </citation>
    <scope>NUCLEOTIDE SEQUENCE [LARGE SCALE GENOMIC DNA]</scope>
    <source>
        <strain evidence="2 3">N1E253</strain>
    </source>
</reference>
<dbReference type="NCBIfam" id="TIGR02595">
    <property type="entry name" value="PEP_CTERM"/>
    <property type="match status" value="1"/>
</dbReference>
<feature type="domain" description="Ice-binding protein C-terminal" evidence="1">
    <location>
        <begin position="534"/>
        <end position="556"/>
    </location>
</feature>
<evidence type="ECO:0000313" key="3">
    <source>
        <dbReference type="Proteomes" id="UP000557872"/>
    </source>
</evidence>
<proteinExistence type="predicted"/>
<protein>
    <submittedName>
        <fullName evidence="2">PEP-CTERM sorting domain-containing protein</fullName>
    </submittedName>
</protein>